<keyword evidence="2" id="KW-0732">Signal</keyword>
<organism evidence="4 5">
    <name type="scientific">Tribonema minus</name>
    <dbReference type="NCBI Taxonomy" id="303371"/>
    <lineage>
        <taxon>Eukaryota</taxon>
        <taxon>Sar</taxon>
        <taxon>Stramenopiles</taxon>
        <taxon>Ochrophyta</taxon>
        <taxon>PX clade</taxon>
        <taxon>Xanthophyceae</taxon>
        <taxon>Tribonematales</taxon>
        <taxon>Tribonemataceae</taxon>
        <taxon>Tribonema</taxon>
    </lineage>
</organism>
<dbReference type="InterPro" id="IPR003615">
    <property type="entry name" value="HNH_nuc"/>
</dbReference>
<dbReference type="SUPFAM" id="SSF54060">
    <property type="entry name" value="His-Me finger endonucleases"/>
    <property type="match status" value="1"/>
</dbReference>
<dbReference type="AlphaFoldDB" id="A0A836CHP1"/>
<evidence type="ECO:0000259" key="3">
    <source>
        <dbReference type="Pfam" id="PF13392"/>
    </source>
</evidence>
<feature type="region of interest" description="Disordered" evidence="1">
    <location>
        <begin position="321"/>
        <end position="358"/>
    </location>
</feature>
<gene>
    <name evidence="4" type="ORF">JKP88DRAFT_254836</name>
</gene>
<dbReference type="Proteomes" id="UP000664859">
    <property type="component" value="Unassembled WGS sequence"/>
</dbReference>
<dbReference type="Gene3D" id="3.90.75.20">
    <property type="match status" value="1"/>
</dbReference>
<dbReference type="InterPro" id="IPR044925">
    <property type="entry name" value="His-Me_finger_sf"/>
</dbReference>
<feature type="region of interest" description="Disordered" evidence="1">
    <location>
        <begin position="426"/>
        <end position="445"/>
    </location>
</feature>
<dbReference type="EMBL" id="JAFCMP010000125">
    <property type="protein sequence ID" value="KAG5185603.1"/>
    <property type="molecule type" value="Genomic_DNA"/>
</dbReference>
<feature type="compositionally biased region" description="Low complexity" evidence="1">
    <location>
        <begin position="128"/>
        <end position="140"/>
    </location>
</feature>
<sequence>MQRIVMVAVLVVAALSCCVHGLISGMSLGVRVRASNALSMVYVPDGLTAEQYKALKEKEAAKLKNLGKRQQRIAAVADSQETRCCFDLVHADEATAAASDCSSVDPDDYDFESPPAKKYTTSKGKGRAGPAAGGSAKASPVAVDVPGGAAAGASDPRSPHFEAPWLRKMAALIDGREAAQVKMSQDQPDLLPGEEFRCVFAHKQNCLHTNILPHDCPADVYFGSNFNRFYRMAEGKKRWISSLTLPYGGVYPEVGFSWKRSQITPQTHLVMAAMFIGPAPEVHDVDHINSTSGQDAPDTYTRLLQPWQYNFATNQRYLTEKQNRTRPKAIPQEQRAQPRHPAYRKPEPDDPCILSNTGHARYKDSKKLINQNPYNEGHYQVVFAERREDGTGKRQLTRSFSVHVMVYQLFRSDRPEDGQPPMQFKPGTTRPVSSHVVHHRDGVPSNNDISNLTYITRKVRPLGGP</sequence>
<feature type="signal peptide" evidence="2">
    <location>
        <begin position="1"/>
        <end position="21"/>
    </location>
</feature>
<keyword evidence="5" id="KW-1185">Reference proteome</keyword>
<evidence type="ECO:0000313" key="4">
    <source>
        <dbReference type="EMBL" id="KAG5185603.1"/>
    </source>
</evidence>
<reference evidence="4" key="1">
    <citation type="submission" date="2021-02" db="EMBL/GenBank/DDBJ databases">
        <title>First Annotated Genome of the Yellow-green Alga Tribonema minus.</title>
        <authorList>
            <person name="Mahan K.M."/>
        </authorList>
    </citation>
    <scope>NUCLEOTIDE SEQUENCE</scope>
    <source>
        <strain evidence="4">UTEX B ZZ1240</strain>
    </source>
</reference>
<evidence type="ECO:0000256" key="1">
    <source>
        <dbReference type="SAM" id="MobiDB-lite"/>
    </source>
</evidence>
<feature type="region of interest" description="Disordered" evidence="1">
    <location>
        <begin position="100"/>
        <end position="140"/>
    </location>
</feature>
<feature type="domain" description="HNH nuclease" evidence="3">
    <location>
        <begin position="429"/>
        <end position="458"/>
    </location>
</feature>
<accession>A0A836CHP1</accession>
<proteinExistence type="predicted"/>
<dbReference type="Pfam" id="PF13392">
    <property type="entry name" value="HNH_3"/>
    <property type="match status" value="1"/>
</dbReference>
<feature type="chain" id="PRO_5032558238" description="HNH nuclease domain-containing protein" evidence="2">
    <location>
        <begin position="22"/>
        <end position="465"/>
    </location>
</feature>
<protein>
    <recommendedName>
        <fullName evidence="3">HNH nuclease domain-containing protein</fullName>
    </recommendedName>
</protein>
<dbReference type="PROSITE" id="PS51257">
    <property type="entry name" value="PROKAR_LIPOPROTEIN"/>
    <property type="match status" value="1"/>
</dbReference>
<evidence type="ECO:0000256" key="2">
    <source>
        <dbReference type="SAM" id="SignalP"/>
    </source>
</evidence>
<name>A0A836CHP1_9STRA</name>
<evidence type="ECO:0000313" key="5">
    <source>
        <dbReference type="Proteomes" id="UP000664859"/>
    </source>
</evidence>
<comment type="caution">
    <text evidence="4">The sequence shown here is derived from an EMBL/GenBank/DDBJ whole genome shotgun (WGS) entry which is preliminary data.</text>
</comment>